<dbReference type="KEGG" id="xfr:BER92_00600"/>
<dbReference type="GeneID" id="61896148"/>
<keyword evidence="3" id="KW-1185">Reference proteome</keyword>
<dbReference type="Proteomes" id="UP000195953">
    <property type="component" value="Chromosome 1"/>
</dbReference>
<gene>
    <name evidence="2" type="ORF">PD5205_00121</name>
    <name evidence="1" type="ORF">PD885_03897</name>
</gene>
<dbReference type="OrthoDB" id="6003976at2"/>
<reference evidence="2 4" key="2">
    <citation type="submission" date="2017-05" db="EMBL/GenBank/DDBJ databases">
        <authorList>
            <person name="Song R."/>
            <person name="Chenine A.L."/>
            <person name="Ruprecht R.M."/>
        </authorList>
    </citation>
    <scope>NUCLEOTIDE SEQUENCE [LARGE SCALE GENOMIC DNA]</scope>
    <source>
        <strain evidence="2">PD5205</strain>
    </source>
</reference>
<evidence type="ECO:0000313" key="1">
    <source>
        <dbReference type="EMBL" id="SMR01116.1"/>
    </source>
</evidence>
<sequence length="192" mass="22266">MDRKYATQSVEGYSHALLASAARSFVERSEDAAEEQPNQFALGAMMMCCFALEAYFNQLGHALHQHQMLRHFQDIKDFERLAPDKKLLSLISALDSQLQNIPHAWVNEVFRFRNEVAHAKPYSRKNDCKNWKEPRPLIPNTDPPWAKQARPKEARRFVENMEKIINHINEASFRKLGHDFQINISGQGSQIY</sequence>
<protein>
    <recommendedName>
        <fullName evidence="5">RiboL-PSP-HEPN domain-containing protein</fullName>
    </recommendedName>
</protein>
<accession>A0A1Y6HD79</accession>
<dbReference type="RefSeq" id="WP_040762320.1">
    <property type="nucleotide sequence ID" value="NZ_CP016830.1"/>
</dbReference>
<dbReference type="Proteomes" id="UP000195877">
    <property type="component" value="Chromosome 1"/>
</dbReference>
<dbReference type="STRING" id="48664.BER92_00600"/>
<dbReference type="EMBL" id="LT853885">
    <property type="protein sequence ID" value="SMR01443.1"/>
    <property type="molecule type" value="Genomic_DNA"/>
</dbReference>
<dbReference type="AlphaFoldDB" id="A0A1Y6HD79"/>
<evidence type="ECO:0000313" key="4">
    <source>
        <dbReference type="Proteomes" id="UP000195953"/>
    </source>
</evidence>
<name>A0A1Y6HD79_9XANT</name>
<organism evidence="2 4">
    <name type="scientific">Xanthomonas fragariae</name>
    <dbReference type="NCBI Taxonomy" id="48664"/>
    <lineage>
        <taxon>Bacteria</taxon>
        <taxon>Pseudomonadati</taxon>
        <taxon>Pseudomonadota</taxon>
        <taxon>Gammaproteobacteria</taxon>
        <taxon>Lysobacterales</taxon>
        <taxon>Lysobacteraceae</taxon>
        <taxon>Xanthomonas</taxon>
    </lineage>
</organism>
<evidence type="ECO:0000313" key="2">
    <source>
        <dbReference type="EMBL" id="SMR01443.1"/>
    </source>
</evidence>
<reference evidence="1 3" key="1">
    <citation type="submission" date="2017-05" db="EMBL/GenBank/DDBJ databases">
        <authorList>
            <person name="Blom J."/>
        </authorList>
    </citation>
    <scope>NUCLEOTIDE SEQUENCE [LARGE SCALE GENOMIC DNA]</scope>
    <source>
        <strain evidence="1">PD885</strain>
    </source>
</reference>
<proteinExistence type="predicted"/>
<evidence type="ECO:0008006" key="5">
    <source>
        <dbReference type="Google" id="ProtNLM"/>
    </source>
</evidence>
<dbReference type="EMBL" id="LT853882">
    <property type="protein sequence ID" value="SMR01116.1"/>
    <property type="molecule type" value="Genomic_DNA"/>
</dbReference>
<evidence type="ECO:0000313" key="3">
    <source>
        <dbReference type="Proteomes" id="UP000195877"/>
    </source>
</evidence>